<sequence length="628" mass="69638">MMHRRGNGRFWGRKRGDRGKGPPRDRPSFHSRNVYIVAAPLLFIFAILRIIAYQLWVVLEILVGRSKAILPSACLPNQKEKYKCQFEAEEGMSGAAKANVGPAAPALATQKHHHRKAFEYISKALKIDEEDSGRKEQAIEMYKKGIAELEKGIAVNVGHGQGEHWDKARRLQQKMMTNMVMAQDRLDILDKVLHSLAVNPVPSGGATCLPNPSETSETREKKQIFPCAYSTDTKPAVRARKPIGKDAPKSNNKTKSDESTASSKMWKPMRQPLAVHKSNTLPRNSRPSSTGGSSSATSSPARKFSHQRQHSQQNPGGRPVRKELSSLKLKNIDKKLAETIFNEIVDNGPPVQFTDIAGQDTAKQALHEIVILPALRPELFTGLRAPARGLLLFGPPGNGKTMLAKAVANESNATFFNISASSLTSKWVGEGEKLVRTMFTLARELQPSVVFMDEIDSLLCERREGENDASRRLKTEFLVQFDGVAGSSDDRVLIMGATNRPQELDDAVLRRFAKRVYVNMPRKETRKSMLTQLLAKHNNPLTSGELSEVARLTEGYSGSDLNALAKDAALGPIRELSATEVKTVDANKVRGITYRDFIDSIRRIRKSVPVDTLSKYEQWNLEYGALGV</sequence>
<feature type="topological domain" description="Cytoplasmic" evidence="9">
    <location>
        <begin position="62"/>
        <end position="628"/>
    </location>
</feature>
<dbReference type="CDD" id="cd19524">
    <property type="entry name" value="RecA-like_spastin"/>
    <property type="match status" value="1"/>
</dbReference>
<evidence type="ECO:0000256" key="11">
    <source>
        <dbReference type="SAM" id="Phobius"/>
    </source>
</evidence>
<comment type="subunit">
    <text evidence="9">Homohexamer. The homohexamer is stabilized by ATP-binding. The homohexamer may adopt a ring conformation through which microtubules pass prior to being severed. Interacts with microtubules.</text>
</comment>
<comment type="subcellular location">
    <subcellularLocation>
        <location evidence="9">Membrane</location>
        <topology evidence="9">Peripheral membrane protein</topology>
    </subcellularLocation>
    <subcellularLocation>
        <location evidence="9">Cytoplasm</location>
        <location evidence="9">Cytoskeleton</location>
        <location evidence="9">Microtubule organizing center</location>
        <location evidence="9">Centrosome</location>
    </subcellularLocation>
    <subcellularLocation>
        <location evidence="9">Cytoplasm</location>
        <location evidence="9">Cytoskeleton</location>
    </subcellularLocation>
    <text evidence="9">Forms an intramembrane hairpin-like structure in the membrane.</text>
</comment>
<comment type="caution">
    <text evidence="14">The sequence shown here is derived from an EMBL/GenBank/DDBJ whole genome shotgun (WGS) entry which is preliminary data.</text>
</comment>
<evidence type="ECO:0000313" key="14">
    <source>
        <dbReference type="EMBL" id="OWF48714.1"/>
    </source>
</evidence>
<name>A0A210QIX6_MIZYE</name>
<dbReference type="GO" id="GO:0005874">
    <property type="term" value="C:microtubule"/>
    <property type="evidence" value="ECO:0007669"/>
    <property type="project" value="UniProtKB-UniRule"/>
</dbReference>
<dbReference type="Gene3D" id="1.10.8.60">
    <property type="match status" value="1"/>
</dbReference>
<evidence type="ECO:0000256" key="4">
    <source>
        <dbReference type="ARBA" id="ARBA00022840"/>
    </source>
</evidence>
<dbReference type="HAMAP" id="MF_03021">
    <property type="entry name" value="Spastin"/>
    <property type="match status" value="1"/>
</dbReference>
<feature type="transmembrane region" description="Helical" evidence="11">
    <location>
        <begin position="34"/>
        <end position="56"/>
    </location>
</feature>
<evidence type="ECO:0000259" key="12">
    <source>
        <dbReference type="SMART" id="SM00382"/>
    </source>
</evidence>
<dbReference type="InterPro" id="IPR003960">
    <property type="entry name" value="ATPase_AAA_CS"/>
</dbReference>
<dbReference type="GO" id="GO:0008568">
    <property type="term" value="F:microtubule severing ATPase activity"/>
    <property type="evidence" value="ECO:0007669"/>
    <property type="project" value="UniProtKB-UniRule"/>
</dbReference>
<dbReference type="GO" id="GO:0005737">
    <property type="term" value="C:cytoplasm"/>
    <property type="evidence" value="ECO:0007669"/>
    <property type="project" value="UniProtKB-UniRule"/>
</dbReference>
<dbReference type="InterPro" id="IPR050304">
    <property type="entry name" value="MT-severing_AAA_ATPase"/>
</dbReference>
<evidence type="ECO:0000256" key="6">
    <source>
        <dbReference type="ARBA" id="ARBA00023212"/>
    </source>
</evidence>
<dbReference type="InterPro" id="IPR041569">
    <property type="entry name" value="AAA_lid_3"/>
</dbReference>
<feature type="topological domain" description="Cytoplasmic" evidence="9">
    <location>
        <begin position="1"/>
        <end position="40"/>
    </location>
</feature>
<dbReference type="STRING" id="6573.A0A210QIX6"/>
<gene>
    <name evidence="14" type="ORF">KP79_PYT10264</name>
</gene>
<dbReference type="InterPro" id="IPR017179">
    <property type="entry name" value="Spastin"/>
</dbReference>
<feature type="compositionally biased region" description="Basic and acidic residues" evidence="10">
    <location>
        <begin position="243"/>
        <end position="258"/>
    </location>
</feature>
<evidence type="ECO:0000256" key="3">
    <source>
        <dbReference type="ARBA" id="ARBA00022741"/>
    </source>
</evidence>
<evidence type="ECO:0000256" key="2">
    <source>
        <dbReference type="ARBA" id="ARBA00022701"/>
    </source>
</evidence>
<dbReference type="GO" id="GO:0031117">
    <property type="term" value="P:positive regulation of microtubule depolymerization"/>
    <property type="evidence" value="ECO:0007669"/>
    <property type="project" value="UniProtKB-UniRule"/>
</dbReference>
<feature type="intramembrane region" description="Helical" evidence="9">
    <location>
        <begin position="41"/>
        <end position="61"/>
    </location>
</feature>
<keyword evidence="5 9" id="KW-0472">Membrane</keyword>
<dbReference type="PANTHER" id="PTHR23074:SF86">
    <property type="entry name" value="SPASTIN"/>
    <property type="match status" value="1"/>
</dbReference>
<dbReference type="InterPro" id="IPR003959">
    <property type="entry name" value="ATPase_AAA_core"/>
</dbReference>
<dbReference type="SMART" id="SM00745">
    <property type="entry name" value="MIT"/>
    <property type="match status" value="1"/>
</dbReference>
<dbReference type="Gene3D" id="1.20.58.80">
    <property type="entry name" value="Phosphotransferase system, lactose/cellobiose-type IIA subunit"/>
    <property type="match status" value="1"/>
</dbReference>
<comment type="similarity">
    <text evidence="9">Belongs to the AAA ATPase family. Spastin subfamily.</text>
</comment>
<keyword evidence="4 9" id="KW-0067">ATP-binding</keyword>
<keyword evidence="3 9" id="KW-0547">Nucleotide-binding</keyword>
<keyword evidence="1 9" id="KW-0963">Cytoplasm</keyword>
<keyword evidence="6 9" id="KW-0206">Cytoskeleton</keyword>
<keyword evidence="2 9" id="KW-0493">Microtubule</keyword>
<evidence type="ECO:0000256" key="5">
    <source>
        <dbReference type="ARBA" id="ARBA00023136"/>
    </source>
</evidence>
<dbReference type="InterPro" id="IPR007330">
    <property type="entry name" value="MIT_dom"/>
</dbReference>
<evidence type="ECO:0000256" key="9">
    <source>
        <dbReference type="HAMAP-Rule" id="MF_03021"/>
    </source>
</evidence>
<evidence type="ECO:0000256" key="1">
    <source>
        <dbReference type="ARBA" id="ARBA00022490"/>
    </source>
</evidence>
<dbReference type="GO" id="GO:0005813">
    <property type="term" value="C:centrosome"/>
    <property type="evidence" value="ECO:0007669"/>
    <property type="project" value="UniProtKB-SubCell"/>
</dbReference>
<keyword evidence="15" id="KW-1185">Reference proteome</keyword>
<dbReference type="FunFam" id="3.40.50.300:FF:000093">
    <property type="entry name" value="Fidgetin-like 1"/>
    <property type="match status" value="1"/>
</dbReference>
<evidence type="ECO:0000313" key="15">
    <source>
        <dbReference type="Proteomes" id="UP000242188"/>
    </source>
</evidence>
<dbReference type="GO" id="GO:0005819">
    <property type="term" value="C:spindle"/>
    <property type="evidence" value="ECO:0007669"/>
    <property type="project" value="UniProtKB-UniRule"/>
</dbReference>
<dbReference type="Pfam" id="PF17862">
    <property type="entry name" value="AAA_lid_3"/>
    <property type="match status" value="1"/>
</dbReference>
<evidence type="ECO:0000256" key="8">
    <source>
        <dbReference type="ARBA" id="ARBA00036378"/>
    </source>
</evidence>
<dbReference type="GO" id="GO:0051013">
    <property type="term" value="P:microtubule severing"/>
    <property type="evidence" value="ECO:0007669"/>
    <property type="project" value="UniProtKB-UniRule"/>
</dbReference>
<feature type="region of interest" description="Disordered" evidence="10">
    <location>
        <begin position="202"/>
        <end position="324"/>
    </location>
</feature>
<dbReference type="GO" id="GO:0005524">
    <property type="term" value="F:ATP binding"/>
    <property type="evidence" value="ECO:0007669"/>
    <property type="project" value="UniProtKB-UniRule"/>
</dbReference>
<feature type="region of interest" description="Disordered" evidence="10">
    <location>
        <begin position="1"/>
        <end position="26"/>
    </location>
</feature>
<dbReference type="FunFam" id="1.20.58.80:FF:000006">
    <property type="entry name" value="Spastin"/>
    <property type="match status" value="1"/>
</dbReference>
<protein>
    <recommendedName>
        <fullName evidence="9">Spastin</fullName>
        <ecNumber evidence="9">5.6.1.1</ecNumber>
    </recommendedName>
</protein>
<dbReference type="InterPro" id="IPR036181">
    <property type="entry name" value="MIT_dom_sf"/>
</dbReference>
<dbReference type="GO" id="GO:0016020">
    <property type="term" value="C:membrane"/>
    <property type="evidence" value="ECO:0007669"/>
    <property type="project" value="UniProtKB-SubCell"/>
</dbReference>
<dbReference type="OrthoDB" id="10251136at2759"/>
<feature type="domain" description="AAA+ ATPase" evidence="12">
    <location>
        <begin position="386"/>
        <end position="524"/>
    </location>
</feature>
<keyword evidence="11" id="KW-0812">Transmembrane</keyword>
<evidence type="ECO:0000259" key="13">
    <source>
        <dbReference type="SMART" id="SM00745"/>
    </source>
</evidence>
<dbReference type="SUPFAM" id="SSF116846">
    <property type="entry name" value="MIT domain"/>
    <property type="match status" value="1"/>
</dbReference>
<dbReference type="SMART" id="SM00382">
    <property type="entry name" value="AAA"/>
    <property type="match status" value="1"/>
</dbReference>
<dbReference type="Pfam" id="PF00004">
    <property type="entry name" value="AAA"/>
    <property type="match status" value="1"/>
</dbReference>
<dbReference type="Gene3D" id="3.40.50.300">
    <property type="entry name" value="P-loop containing nucleotide triphosphate hydrolases"/>
    <property type="match status" value="1"/>
</dbReference>
<proteinExistence type="inferred from homology"/>
<dbReference type="EMBL" id="NEDP02003414">
    <property type="protein sequence ID" value="OWF48714.1"/>
    <property type="molecule type" value="Genomic_DNA"/>
</dbReference>
<feature type="compositionally biased region" description="Basic residues" evidence="10">
    <location>
        <begin position="1"/>
        <end position="17"/>
    </location>
</feature>
<dbReference type="EC" id="5.6.1.1" evidence="9"/>
<evidence type="ECO:0000256" key="7">
    <source>
        <dbReference type="ARBA" id="ARBA00023235"/>
    </source>
</evidence>
<accession>A0A210QIX6</accession>
<dbReference type="Proteomes" id="UP000242188">
    <property type="component" value="Unassembled WGS sequence"/>
</dbReference>
<feature type="binding site" evidence="9">
    <location>
        <begin position="394"/>
        <end position="401"/>
    </location>
    <ligand>
        <name>ATP</name>
        <dbReference type="ChEBI" id="CHEBI:30616"/>
    </ligand>
</feature>
<dbReference type="InterPro" id="IPR027417">
    <property type="entry name" value="P-loop_NTPase"/>
</dbReference>
<evidence type="ECO:0000256" key="10">
    <source>
        <dbReference type="SAM" id="MobiDB-lite"/>
    </source>
</evidence>
<reference evidence="14 15" key="1">
    <citation type="journal article" date="2017" name="Nat. Ecol. Evol.">
        <title>Scallop genome provides insights into evolution of bilaterian karyotype and development.</title>
        <authorList>
            <person name="Wang S."/>
            <person name="Zhang J."/>
            <person name="Jiao W."/>
            <person name="Li J."/>
            <person name="Xun X."/>
            <person name="Sun Y."/>
            <person name="Guo X."/>
            <person name="Huan P."/>
            <person name="Dong B."/>
            <person name="Zhang L."/>
            <person name="Hu X."/>
            <person name="Sun X."/>
            <person name="Wang J."/>
            <person name="Zhao C."/>
            <person name="Wang Y."/>
            <person name="Wang D."/>
            <person name="Huang X."/>
            <person name="Wang R."/>
            <person name="Lv J."/>
            <person name="Li Y."/>
            <person name="Zhang Z."/>
            <person name="Liu B."/>
            <person name="Lu W."/>
            <person name="Hui Y."/>
            <person name="Liang J."/>
            <person name="Zhou Z."/>
            <person name="Hou R."/>
            <person name="Li X."/>
            <person name="Liu Y."/>
            <person name="Li H."/>
            <person name="Ning X."/>
            <person name="Lin Y."/>
            <person name="Zhao L."/>
            <person name="Xing Q."/>
            <person name="Dou J."/>
            <person name="Li Y."/>
            <person name="Mao J."/>
            <person name="Guo H."/>
            <person name="Dou H."/>
            <person name="Li T."/>
            <person name="Mu C."/>
            <person name="Jiang W."/>
            <person name="Fu Q."/>
            <person name="Fu X."/>
            <person name="Miao Y."/>
            <person name="Liu J."/>
            <person name="Yu Q."/>
            <person name="Li R."/>
            <person name="Liao H."/>
            <person name="Li X."/>
            <person name="Kong Y."/>
            <person name="Jiang Z."/>
            <person name="Chourrout D."/>
            <person name="Li R."/>
            <person name="Bao Z."/>
        </authorList>
    </citation>
    <scope>NUCLEOTIDE SEQUENCE [LARGE SCALE GENOMIC DNA]</scope>
    <source>
        <strain evidence="14 15">PY_sf001</strain>
    </source>
</reference>
<dbReference type="SUPFAM" id="SSF52540">
    <property type="entry name" value="P-loop containing nucleoside triphosphate hydrolases"/>
    <property type="match status" value="1"/>
</dbReference>
<dbReference type="GO" id="GO:0016887">
    <property type="term" value="F:ATP hydrolysis activity"/>
    <property type="evidence" value="ECO:0007669"/>
    <property type="project" value="InterPro"/>
</dbReference>
<dbReference type="InterPro" id="IPR003593">
    <property type="entry name" value="AAA+_ATPase"/>
</dbReference>
<keyword evidence="7 9" id="KW-0413">Isomerase</keyword>
<dbReference type="PROSITE" id="PS00674">
    <property type="entry name" value="AAA"/>
    <property type="match status" value="1"/>
</dbReference>
<organism evidence="14 15">
    <name type="scientific">Mizuhopecten yessoensis</name>
    <name type="common">Japanese scallop</name>
    <name type="synonym">Patinopecten yessoensis</name>
    <dbReference type="NCBI Taxonomy" id="6573"/>
    <lineage>
        <taxon>Eukaryota</taxon>
        <taxon>Metazoa</taxon>
        <taxon>Spiralia</taxon>
        <taxon>Lophotrochozoa</taxon>
        <taxon>Mollusca</taxon>
        <taxon>Bivalvia</taxon>
        <taxon>Autobranchia</taxon>
        <taxon>Pteriomorphia</taxon>
        <taxon>Pectinida</taxon>
        <taxon>Pectinoidea</taxon>
        <taxon>Pectinidae</taxon>
        <taxon>Mizuhopecten</taxon>
    </lineage>
</organism>
<dbReference type="GO" id="GO:0008017">
    <property type="term" value="F:microtubule binding"/>
    <property type="evidence" value="ECO:0007669"/>
    <property type="project" value="UniProtKB-UniRule"/>
</dbReference>
<feature type="domain" description="MIT" evidence="13">
    <location>
        <begin position="110"/>
        <end position="188"/>
    </location>
</feature>
<comment type="catalytic activity">
    <reaction evidence="8 9">
        <text>n ATP + n H2O + a microtubule = n ADP + n phosphate + (n+1) alpha/beta tubulin heterodimers.</text>
        <dbReference type="EC" id="5.6.1.1"/>
    </reaction>
</comment>
<dbReference type="AlphaFoldDB" id="A0A210QIX6"/>
<comment type="function">
    <text evidence="9">ATP-dependent microtubule severing protein. Microtubule severing may promote reorganization of cellular microtubule arrays and the release of microtubules from the microtubule organizing center following nucleation.</text>
</comment>
<keyword evidence="11" id="KW-1133">Transmembrane helix</keyword>
<dbReference type="GO" id="GO:0034214">
    <property type="term" value="P:protein hexamerization"/>
    <property type="evidence" value="ECO:0007669"/>
    <property type="project" value="UniProtKB-UniRule"/>
</dbReference>
<feature type="compositionally biased region" description="Low complexity" evidence="10">
    <location>
        <begin position="285"/>
        <end position="302"/>
    </location>
</feature>
<dbReference type="FunFam" id="1.10.8.60:FF:000022">
    <property type="entry name" value="Fidgetin like 1"/>
    <property type="match status" value="1"/>
</dbReference>
<dbReference type="PANTHER" id="PTHR23074">
    <property type="entry name" value="AAA DOMAIN-CONTAINING"/>
    <property type="match status" value="1"/>
</dbReference>
<dbReference type="CDD" id="cd02679">
    <property type="entry name" value="MIT_spastin"/>
    <property type="match status" value="1"/>
</dbReference>